<dbReference type="OrthoDB" id="75807at2759"/>
<comment type="subcellular location">
    <subcellularLocation>
        <location evidence="1">Nucleus</location>
    </subcellularLocation>
</comment>
<dbReference type="Pfam" id="PF10187">
    <property type="entry name" value="FAM192A_Fyv6_N"/>
    <property type="match status" value="1"/>
</dbReference>
<name>A0A9P8QBD7_WICPI</name>
<evidence type="ECO:0000256" key="1">
    <source>
        <dbReference type="ARBA" id="ARBA00004123"/>
    </source>
</evidence>
<dbReference type="GO" id="GO:0005634">
    <property type="term" value="C:nucleus"/>
    <property type="evidence" value="ECO:0007669"/>
    <property type="project" value="UniProtKB-SubCell"/>
</dbReference>
<dbReference type="AlphaFoldDB" id="A0A9P8QBD7"/>
<dbReference type="InterPro" id="IPR019331">
    <property type="entry name" value="FAM192A/Fyv6_N"/>
</dbReference>
<dbReference type="EMBL" id="JAEUBG010001462">
    <property type="protein sequence ID" value="KAH3686354.1"/>
    <property type="molecule type" value="Genomic_DNA"/>
</dbReference>
<protein>
    <recommendedName>
        <fullName evidence="4">FAM192A/Fyv6 N-terminal domain-containing protein</fullName>
    </recommendedName>
</protein>
<feature type="compositionally biased region" description="Polar residues" evidence="3">
    <location>
        <begin position="11"/>
        <end position="25"/>
    </location>
</feature>
<keyword evidence="6" id="KW-1185">Reference proteome</keyword>
<proteinExistence type="predicted"/>
<dbReference type="Proteomes" id="UP000774326">
    <property type="component" value="Unassembled WGS sequence"/>
</dbReference>
<evidence type="ECO:0000313" key="6">
    <source>
        <dbReference type="Proteomes" id="UP000774326"/>
    </source>
</evidence>
<feature type="compositionally biased region" description="Polar residues" evidence="3">
    <location>
        <begin position="172"/>
        <end position="185"/>
    </location>
</feature>
<feature type="region of interest" description="Disordered" evidence="3">
    <location>
        <begin position="1"/>
        <end position="39"/>
    </location>
</feature>
<sequence>MSRFVPAGQSDLKTQASVEQDTSTQIREETEQAEIPSLYEQMRLNHERKEFEFRAKMQQKNSAFKVGEKDLQFYDQKRLAKEEKEKKDKEAIDQGLRRFEEERLKKQSTPAASFKPEQIRTPLISTTIKKPSTLGIKKKKKTSGKTKANESKLTQKINEQIEEENDKKKTSSIHINNYSSDSDSE</sequence>
<feature type="compositionally biased region" description="Basic and acidic residues" evidence="3">
    <location>
        <begin position="81"/>
        <end position="105"/>
    </location>
</feature>
<evidence type="ECO:0000256" key="2">
    <source>
        <dbReference type="ARBA" id="ARBA00023242"/>
    </source>
</evidence>
<reference evidence="5" key="1">
    <citation type="journal article" date="2021" name="Open Biol.">
        <title>Shared evolutionary footprints suggest mitochondrial oxidative damage underlies multiple complex I losses in fungi.</title>
        <authorList>
            <person name="Schikora-Tamarit M.A."/>
            <person name="Marcet-Houben M."/>
            <person name="Nosek J."/>
            <person name="Gabaldon T."/>
        </authorList>
    </citation>
    <scope>NUCLEOTIDE SEQUENCE</scope>
    <source>
        <strain evidence="5">CBS2887</strain>
    </source>
</reference>
<gene>
    <name evidence="5" type="ORF">WICPIJ_002716</name>
</gene>
<feature type="domain" description="FAM192A/Fyv6 N-terminal" evidence="4">
    <location>
        <begin position="15"/>
        <end position="99"/>
    </location>
</feature>
<reference evidence="5" key="2">
    <citation type="submission" date="2021-01" db="EMBL/GenBank/DDBJ databases">
        <authorList>
            <person name="Schikora-Tamarit M.A."/>
        </authorList>
    </citation>
    <scope>NUCLEOTIDE SEQUENCE</scope>
    <source>
        <strain evidence="5">CBS2887</strain>
    </source>
</reference>
<evidence type="ECO:0000313" key="5">
    <source>
        <dbReference type="EMBL" id="KAH3686354.1"/>
    </source>
</evidence>
<organism evidence="5 6">
    <name type="scientific">Wickerhamomyces pijperi</name>
    <name type="common">Yeast</name>
    <name type="synonym">Pichia pijperi</name>
    <dbReference type="NCBI Taxonomy" id="599730"/>
    <lineage>
        <taxon>Eukaryota</taxon>
        <taxon>Fungi</taxon>
        <taxon>Dikarya</taxon>
        <taxon>Ascomycota</taxon>
        <taxon>Saccharomycotina</taxon>
        <taxon>Saccharomycetes</taxon>
        <taxon>Phaffomycetales</taxon>
        <taxon>Wickerhamomycetaceae</taxon>
        <taxon>Wickerhamomyces</taxon>
    </lineage>
</organism>
<keyword evidence="2" id="KW-0539">Nucleus</keyword>
<feature type="region of interest" description="Disordered" evidence="3">
    <location>
        <begin position="81"/>
        <end position="185"/>
    </location>
</feature>
<comment type="caution">
    <text evidence="5">The sequence shown here is derived from an EMBL/GenBank/DDBJ whole genome shotgun (WGS) entry which is preliminary data.</text>
</comment>
<evidence type="ECO:0000256" key="3">
    <source>
        <dbReference type="SAM" id="MobiDB-lite"/>
    </source>
</evidence>
<accession>A0A9P8QBD7</accession>
<evidence type="ECO:0000259" key="4">
    <source>
        <dbReference type="Pfam" id="PF10187"/>
    </source>
</evidence>